<dbReference type="GO" id="GO:0004322">
    <property type="term" value="F:ferroxidase activity"/>
    <property type="evidence" value="ECO:0007669"/>
    <property type="project" value="UniProtKB-EC"/>
</dbReference>
<dbReference type="Proteomes" id="UP000007875">
    <property type="component" value="Unassembled WGS sequence"/>
</dbReference>
<sequence length="258" mass="29285">MTLQVSGQLMHSRFPPHLPPLPNFIRDLRNVAPEDIGGRFQFELNSNLMLGRETFAGSYYRYKAELNTVQEWFITNTDTVSSHPLHIHVNSFQVISYNAYTGPYSGGNSDGWRLYDQATGETCVWQFDGYDPDLYIEKPSDPYKYLGHEQNQDLSQEGTIAYVEPGGWRDTFTVPPMSNVTIRFETDTYTGLVISHCHILNHEDKGMMLAVEIVEQGESLEANLPSAGAYPWSCMENPEPLVTFSRKTPNTSNKDRSD</sequence>
<dbReference type="PANTHER" id="PTHR11709">
    <property type="entry name" value="MULTI-COPPER OXIDASE"/>
    <property type="match status" value="1"/>
</dbReference>
<dbReference type="GO" id="GO:0005507">
    <property type="term" value="F:copper ion binding"/>
    <property type="evidence" value="ECO:0007669"/>
    <property type="project" value="InterPro"/>
</dbReference>
<dbReference type="InterPro" id="IPR011706">
    <property type="entry name" value="Cu-oxidase_C"/>
</dbReference>
<name>H2YBB4_CIOSA</name>
<evidence type="ECO:0000256" key="1">
    <source>
        <dbReference type="ARBA" id="ARBA00013107"/>
    </source>
</evidence>
<organism evidence="4 5">
    <name type="scientific">Ciona savignyi</name>
    <name type="common">Pacific transparent sea squirt</name>
    <dbReference type="NCBI Taxonomy" id="51511"/>
    <lineage>
        <taxon>Eukaryota</taxon>
        <taxon>Metazoa</taxon>
        <taxon>Chordata</taxon>
        <taxon>Tunicata</taxon>
        <taxon>Ascidiacea</taxon>
        <taxon>Phlebobranchia</taxon>
        <taxon>Cionidae</taxon>
        <taxon>Ciona</taxon>
    </lineage>
</organism>
<dbReference type="InterPro" id="IPR008972">
    <property type="entry name" value="Cupredoxin"/>
</dbReference>
<dbReference type="InterPro" id="IPR002355">
    <property type="entry name" value="Cu_oxidase_Cu_BS"/>
</dbReference>
<evidence type="ECO:0000313" key="5">
    <source>
        <dbReference type="Proteomes" id="UP000007875"/>
    </source>
</evidence>
<dbReference type="Pfam" id="PF07731">
    <property type="entry name" value="Cu-oxidase_2"/>
    <property type="match status" value="1"/>
</dbReference>
<dbReference type="InParanoid" id="H2YBB4"/>
<evidence type="ECO:0000256" key="2">
    <source>
        <dbReference type="ARBA" id="ARBA00022723"/>
    </source>
</evidence>
<dbReference type="PROSITE" id="PS00080">
    <property type="entry name" value="MULTICOPPER_OXIDASE2"/>
    <property type="match status" value="1"/>
</dbReference>
<accession>H2YBB4</accession>
<reference evidence="4" key="2">
    <citation type="submission" date="2025-08" db="UniProtKB">
        <authorList>
            <consortium name="Ensembl"/>
        </authorList>
    </citation>
    <scope>IDENTIFICATION</scope>
</reference>
<dbReference type="EC" id="1.16.3.1" evidence="1"/>
<dbReference type="AlphaFoldDB" id="H2YBB4"/>
<evidence type="ECO:0000259" key="3">
    <source>
        <dbReference type="Pfam" id="PF07731"/>
    </source>
</evidence>
<dbReference type="OMA" id="WSCMENP"/>
<dbReference type="GeneTree" id="ENSGT00440000034776"/>
<keyword evidence="5" id="KW-1185">Reference proteome</keyword>
<dbReference type="InterPro" id="IPR045087">
    <property type="entry name" value="Cu-oxidase_fam"/>
</dbReference>
<reference evidence="5" key="1">
    <citation type="submission" date="2003-08" db="EMBL/GenBank/DDBJ databases">
        <authorList>
            <person name="Birren B."/>
            <person name="Nusbaum C."/>
            <person name="Abebe A."/>
            <person name="Abouelleil A."/>
            <person name="Adekoya E."/>
            <person name="Ait-zahra M."/>
            <person name="Allen N."/>
            <person name="Allen T."/>
            <person name="An P."/>
            <person name="Anderson M."/>
            <person name="Anderson S."/>
            <person name="Arachchi H."/>
            <person name="Armbruster J."/>
            <person name="Bachantsang P."/>
            <person name="Baldwin J."/>
            <person name="Barry A."/>
            <person name="Bayul T."/>
            <person name="Blitshsteyn B."/>
            <person name="Bloom T."/>
            <person name="Blye J."/>
            <person name="Boguslavskiy L."/>
            <person name="Borowsky M."/>
            <person name="Boukhgalter B."/>
            <person name="Brunache A."/>
            <person name="Butler J."/>
            <person name="Calixte N."/>
            <person name="Calvo S."/>
            <person name="Camarata J."/>
            <person name="Campo K."/>
            <person name="Chang J."/>
            <person name="Cheshatsang Y."/>
            <person name="Citroen M."/>
            <person name="Collymore A."/>
            <person name="Considine T."/>
            <person name="Cook A."/>
            <person name="Cooke P."/>
            <person name="Corum B."/>
            <person name="Cuomo C."/>
            <person name="David R."/>
            <person name="Dawoe T."/>
            <person name="Degray S."/>
            <person name="Dodge S."/>
            <person name="Dooley K."/>
            <person name="Dorje P."/>
            <person name="Dorjee K."/>
            <person name="Dorris L."/>
            <person name="Duffey N."/>
            <person name="Dupes A."/>
            <person name="Elkins T."/>
            <person name="Engels R."/>
            <person name="Erickson J."/>
            <person name="Farina A."/>
            <person name="Faro S."/>
            <person name="Ferreira P."/>
            <person name="Fischer H."/>
            <person name="Fitzgerald M."/>
            <person name="Foley K."/>
            <person name="Gage D."/>
            <person name="Galagan J."/>
            <person name="Gearin G."/>
            <person name="Gnerre S."/>
            <person name="Gnirke A."/>
            <person name="Goyette A."/>
            <person name="Graham J."/>
            <person name="Grandbois E."/>
            <person name="Gyaltsen K."/>
            <person name="Hafez N."/>
            <person name="Hagopian D."/>
            <person name="Hagos B."/>
            <person name="Hall J."/>
            <person name="Hatcher B."/>
            <person name="Heller A."/>
            <person name="Higgins H."/>
            <person name="Honan T."/>
            <person name="Horn A."/>
            <person name="Houde N."/>
            <person name="Hughes L."/>
            <person name="Hulme W."/>
            <person name="Husby E."/>
            <person name="Iliev I."/>
            <person name="Jaffe D."/>
            <person name="Jones C."/>
            <person name="Kamal M."/>
            <person name="Kamat A."/>
            <person name="Kamvysselis M."/>
            <person name="Karlsson E."/>
            <person name="Kells C."/>
            <person name="Kieu A."/>
            <person name="Kisner P."/>
            <person name="Kodira C."/>
            <person name="Kulbokas E."/>
            <person name="Labutti K."/>
            <person name="Lama D."/>
            <person name="Landers T."/>
            <person name="Leger J."/>
            <person name="Levine S."/>
            <person name="Lewis D."/>
            <person name="Lewis T."/>
            <person name="Lindblad-toh K."/>
            <person name="Liu X."/>
            <person name="Lokyitsang T."/>
            <person name="Lokyitsang Y."/>
            <person name="Lucien O."/>
            <person name="Lui A."/>
            <person name="Ma L.J."/>
            <person name="Mabbitt R."/>
            <person name="Macdonald J."/>
            <person name="Maclean C."/>
            <person name="Major J."/>
            <person name="Manning J."/>
            <person name="Marabella R."/>
            <person name="Maru K."/>
            <person name="Matthews C."/>
            <person name="Mauceli E."/>
            <person name="Mccarthy M."/>
            <person name="Mcdonough S."/>
            <person name="Mcghee T."/>
            <person name="Meldrim J."/>
            <person name="Meneus L."/>
            <person name="Mesirov J."/>
            <person name="Mihalev A."/>
            <person name="Mihova T."/>
            <person name="Mikkelsen T."/>
            <person name="Mlenga V."/>
            <person name="Moru K."/>
            <person name="Mozes J."/>
            <person name="Mulrain L."/>
            <person name="Munson G."/>
            <person name="Naylor J."/>
            <person name="Newes C."/>
            <person name="Nguyen C."/>
            <person name="Nguyen N."/>
            <person name="Nguyen T."/>
            <person name="Nicol R."/>
            <person name="Nielsen C."/>
            <person name="Nizzari M."/>
            <person name="Norbu C."/>
            <person name="Norbu N."/>
            <person name="O'donnell P."/>
            <person name="Okoawo O."/>
            <person name="O'leary S."/>
            <person name="Omotosho B."/>
            <person name="O'neill K."/>
            <person name="Osman S."/>
            <person name="Parker S."/>
            <person name="Perrin D."/>
            <person name="Phunkhang P."/>
            <person name="Piqani B."/>
            <person name="Purcell S."/>
            <person name="Rachupka T."/>
            <person name="Ramasamy U."/>
            <person name="Rameau R."/>
            <person name="Ray V."/>
            <person name="Raymond C."/>
            <person name="Retta R."/>
            <person name="Richardson S."/>
            <person name="Rise C."/>
            <person name="Rodriguez J."/>
            <person name="Rogers J."/>
            <person name="Rogov P."/>
            <person name="Rutman M."/>
            <person name="Schupbach R."/>
            <person name="Seaman C."/>
            <person name="Settipalli S."/>
            <person name="Sharpe T."/>
            <person name="Sheridan J."/>
            <person name="Sherpa N."/>
            <person name="Shi J."/>
            <person name="Smirnov S."/>
            <person name="Smith C."/>
            <person name="Sougnez C."/>
            <person name="Spencer B."/>
            <person name="Stalker J."/>
            <person name="Stange-thomann N."/>
            <person name="Stavropoulos S."/>
            <person name="Stetson K."/>
            <person name="Stone C."/>
            <person name="Stone S."/>
            <person name="Stubbs M."/>
            <person name="Talamas J."/>
            <person name="Tchuinga P."/>
            <person name="Tenzing P."/>
            <person name="Tesfaye S."/>
            <person name="Theodore J."/>
            <person name="Thoulutsang Y."/>
            <person name="Topham K."/>
            <person name="Towey S."/>
            <person name="Tsamla T."/>
            <person name="Tsomo N."/>
            <person name="Vallee D."/>
            <person name="Vassiliev H."/>
            <person name="Venkataraman V."/>
            <person name="Vinson J."/>
            <person name="Vo A."/>
            <person name="Wade C."/>
            <person name="Wang S."/>
            <person name="Wangchuk T."/>
            <person name="Wangdi T."/>
            <person name="Whittaker C."/>
            <person name="Wilkinson J."/>
            <person name="Wu Y."/>
            <person name="Wyman D."/>
            <person name="Yadav S."/>
            <person name="Yang S."/>
            <person name="Yang X."/>
            <person name="Yeager S."/>
            <person name="Yee E."/>
            <person name="Young G."/>
            <person name="Zainoun J."/>
            <person name="Zembeck L."/>
            <person name="Zimmer A."/>
            <person name="Zody M."/>
            <person name="Lander E."/>
        </authorList>
    </citation>
    <scope>NUCLEOTIDE SEQUENCE [LARGE SCALE GENOMIC DNA]</scope>
</reference>
<dbReference type="STRING" id="51511.ENSCSAVP00000002612"/>
<dbReference type="Gene3D" id="2.60.40.420">
    <property type="entry name" value="Cupredoxins - blue copper proteins"/>
    <property type="match status" value="1"/>
</dbReference>
<proteinExistence type="predicted"/>
<evidence type="ECO:0000313" key="4">
    <source>
        <dbReference type="Ensembl" id="ENSCSAVP00000002612.1"/>
    </source>
</evidence>
<dbReference type="HOGENOM" id="CLU_1309721_0_0_1"/>
<dbReference type="SUPFAM" id="SSF49503">
    <property type="entry name" value="Cupredoxins"/>
    <property type="match status" value="1"/>
</dbReference>
<dbReference type="PANTHER" id="PTHR11709:SF518">
    <property type="entry name" value="MULTICOPPER OXIDASE"/>
    <property type="match status" value="1"/>
</dbReference>
<dbReference type="Ensembl" id="ENSCSAVT00000002653.1">
    <property type="protein sequence ID" value="ENSCSAVP00000002612.1"/>
    <property type="gene ID" value="ENSCSAVG00000001546.1"/>
</dbReference>
<dbReference type="eggNOG" id="ENOG502RBNT">
    <property type="taxonomic scope" value="Eukaryota"/>
</dbReference>
<feature type="domain" description="Plastocyanin-like" evidence="3">
    <location>
        <begin position="55"/>
        <end position="214"/>
    </location>
</feature>
<protein>
    <recommendedName>
        <fullName evidence="1">ferroxidase</fullName>
        <ecNumber evidence="1">1.16.3.1</ecNumber>
    </recommendedName>
</protein>
<keyword evidence="2" id="KW-0479">Metal-binding</keyword>
<reference evidence="4" key="3">
    <citation type="submission" date="2025-09" db="UniProtKB">
        <authorList>
            <consortium name="Ensembl"/>
        </authorList>
    </citation>
    <scope>IDENTIFICATION</scope>
</reference>